<keyword evidence="2" id="KW-1133">Transmembrane helix</keyword>
<gene>
    <name evidence="3" type="ORF">ALAG00032_LOCUS13223</name>
</gene>
<organism evidence="3">
    <name type="scientific">Aureoumbra lagunensis</name>
    <dbReference type="NCBI Taxonomy" id="44058"/>
    <lineage>
        <taxon>Eukaryota</taxon>
        <taxon>Sar</taxon>
        <taxon>Stramenopiles</taxon>
        <taxon>Ochrophyta</taxon>
        <taxon>Pelagophyceae</taxon>
        <taxon>Pelagomonadales</taxon>
        <taxon>Aureoumbra</taxon>
    </lineage>
</organism>
<evidence type="ECO:0000256" key="1">
    <source>
        <dbReference type="SAM" id="MobiDB-lite"/>
    </source>
</evidence>
<evidence type="ECO:0000313" key="3">
    <source>
        <dbReference type="EMBL" id="CAE0372439.1"/>
    </source>
</evidence>
<dbReference type="EMBL" id="HBIJ01020202">
    <property type="protein sequence ID" value="CAE0372439.1"/>
    <property type="molecule type" value="Transcribed_RNA"/>
</dbReference>
<reference evidence="3" key="1">
    <citation type="submission" date="2021-01" db="EMBL/GenBank/DDBJ databases">
        <authorList>
            <person name="Corre E."/>
            <person name="Pelletier E."/>
            <person name="Niang G."/>
            <person name="Scheremetjew M."/>
            <person name="Finn R."/>
            <person name="Kale V."/>
            <person name="Holt S."/>
            <person name="Cochrane G."/>
            <person name="Meng A."/>
            <person name="Brown T."/>
            <person name="Cohen L."/>
        </authorList>
    </citation>
    <scope>NUCLEOTIDE SEQUENCE</scope>
    <source>
        <strain evidence="3">CCMP1510</strain>
    </source>
</reference>
<name>A0A7S3K1Z8_9STRA</name>
<accession>A0A7S3K1Z8</accession>
<dbReference type="AlphaFoldDB" id="A0A7S3K1Z8"/>
<protein>
    <submittedName>
        <fullName evidence="3">Uncharacterized protein</fullName>
    </submittedName>
</protein>
<keyword evidence="2" id="KW-0812">Transmembrane</keyword>
<sequence>MPTSYSKCPSQYVRPKLLVIHGEKSYIRDMALYFAGQLAIGGYAQLQVVPCFKCGEVSKMSVKELKQFLQERGIEISRGCERAELLELAQKNMNNQKILSTCSHELVVRYKDTHKFKAPAASLYDIDLKICDDWNQVNTSRLAMAILCTSTKEEAISAGKLLAQSVKPGKDSREPFPIIFLAPPGPIFYESLESCFEEEEAVPLKNQRNEFLESKDEEKEGISSQEPPRPRNLDGMRVIVRAAFGFCVGRRCTDNALIALSGGGKIALERLDKEREDSLAKYYDLLVTAGLPILFVQRSNLTTVTWGALLVAAPLIAAATLTHSSYREGLSENRNFRLIAANVTHEVRSHLLETAQRVQRKVNYNTSIYDNSKKKKKHHRLWRPAIDIGQHLTLFLAYEWALCAPDSIFTFLTVPFILAAPYNTRTPDCANILIAHLRSAICTASTTNLDALERALKNKSENFKGAQDIHVPTGTSLVPRSFYFACAAFVLIVLLIILLALLVELSFPDITGSATRAFFSSNGPFVDEILPPSQLAVEPKVIASSSPEEL</sequence>
<feature type="compositionally biased region" description="Basic and acidic residues" evidence="1">
    <location>
        <begin position="207"/>
        <end position="221"/>
    </location>
</feature>
<keyword evidence="2" id="KW-0472">Membrane</keyword>
<proteinExistence type="predicted"/>
<feature type="transmembrane region" description="Helical" evidence="2">
    <location>
        <begin position="482"/>
        <end position="503"/>
    </location>
</feature>
<evidence type="ECO:0000256" key="2">
    <source>
        <dbReference type="SAM" id="Phobius"/>
    </source>
</evidence>
<feature type="region of interest" description="Disordered" evidence="1">
    <location>
        <begin position="207"/>
        <end position="231"/>
    </location>
</feature>